<keyword evidence="2" id="KW-1185">Reference proteome</keyword>
<accession>A0A915J922</accession>
<dbReference type="Proteomes" id="UP000887565">
    <property type="component" value="Unplaced"/>
</dbReference>
<dbReference type="WBParaSite" id="nRc.2.0.1.t22964-RA">
    <property type="protein sequence ID" value="nRc.2.0.1.t22964-RA"/>
    <property type="gene ID" value="nRc.2.0.1.g22964"/>
</dbReference>
<dbReference type="Pfam" id="PF05050">
    <property type="entry name" value="Methyltransf_21"/>
    <property type="match status" value="1"/>
</dbReference>
<dbReference type="AlphaFoldDB" id="A0A915J922"/>
<name>A0A915J922_ROMCU</name>
<feature type="domain" description="Methyltransferase FkbM" evidence="1">
    <location>
        <begin position="65"/>
        <end position="170"/>
    </location>
</feature>
<organism evidence="2 3">
    <name type="scientific">Romanomermis culicivorax</name>
    <name type="common">Nematode worm</name>
    <dbReference type="NCBI Taxonomy" id="13658"/>
    <lineage>
        <taxon>Eukaryota</taxon>
        <taxon>Metazoa</taxon>
        <taxon>Ecdysozoa</taxon>
        <taxon>Nematoda</taxon>
        <taxon>Enoplea</taxon>
        <taxon>Dorylaimia</taxon>
        <taxon>Mermithida</taxon>
        <taxon>Mermithoidea</taxon>
        <taxon>Mermithidae</taxon>
        <taxon>Romanomermis</taxon>
    </lineage>
</organism>
<proteinExistence type="predicted"/>
<dbReference type="PANTHER" id="PTHR22989:SF10">
    <property type="entry name" value="METHYLTRANSFERASE FKBM DOMAIN-CONTAINING PROTEIN"/>
    <property type="match status" value="1"/>
</dbReference>
<dbReference type="OMA" id="RPVRGNH"/>
<dbReference type="PANTHER" id="PTHR22989">
    <property type="entry name" value="UNCHARACTERIZED DUF13 C.ELEGANS"/>
    <property type="match status" value="1"/>
</dbReference>
<evidence type="ECO:0000313" key="2">
    <source>
        <dbReference type="Proteomes" id="UP000887565"/>
    </source>
</evidence>
<evidence type="ECO:0000313" key="3">
    <source>
        <dbReference type="WBParaSite" id="nRc.2.0.1.t22964-RA"/>
    </source>
</evidence>
<protein>
    <submittedName>
        <fullName evidence="3">Methyltransferase FkbM domain-containing protein</fullName>
    </submittedName>
</protein>
<dbReference type="InterPro" id="IPR006342">
    <property type="entry name" value="FkbM_mtfrase"/>
</dbReference>
<reference evidence="3" key="1">
    <citation type="submission" date="2022-11" db="UniProtKB">
        <authorList>
            <consortium name="WormBaseParasite"/>
        </authorList>
    </citation>
    <scope>IDENTIFICATION</scope>
</reference>
<evidence type="ECO:0000259" key="1">
    <source>
        <dbReference type="Pfam" id="PF05050"/>
    </source>
</evidence>
<sequence>MSSASKAGQYLKLANPIGFNVPEWEDTCTGIGGDFEAEKKVKNYFPNCTFIGADPSYQSGKPFQDIGQFINVAVTDKNGTVTSLVLENSTYVNKQVRSIDFYTMLQYTNTTDIDFFFLDIEGGEYSIIPLLSKKYLKNYHLCQLSMEIHGFNNGEYGMTHEKFTKQIFDLLNESSYLPIFGQYVQNGGFNRMFWVDYESNFCVEKYFHDYCLYVSS</sequence>